<feature type="transmembrane region" description="Helical" evidence="6">
    <location>
        <begin position="7"/>
        <end position="31"/>
    </location>
</feature>
<keyword evidence="3" id="KW-0333">Golgi apparatus</keyword>
<keyword evidence="9" id="KW-1185">Reference proteome</keyword>
<gene>
    <name evidence="8" type="ORF">ODALV1_LOCUS15975</name>
</gene>
<comment type="similarity">
    <text evidence="2">Belongs to the FAM20 family.</text>
</comment>
<dbReference type="InterPro" id="IPR024869">
    <property type="entry name" value="FAM20"/>
</dbReference>
<evidence type="ECO:0000256" key="6">
    <source>
        <dbReference type="SAM" id="Phobius"/>
    </source>
</evidence>
<dbReference type="PANTHER" id="PTHR12450:SF14">
    <property type="entry name" value="GLYCOSAMINOGLYCAN XYLOSYLKINASE"/>
    <property type="match status" value="1"/>
</dbReference>
<dbReference type="Gene3D" id="1.10.1070.20">
    <property type="match status" value="1"/>
</dbReference>
<dbReference type="Pfam" id="PF06702">
    <property type="entry name" value="Fam20C"/>
    <property type="match status" value="1"/>
</dbReference>
<keyword evidence="5" id="KW-0325">Glycoprotein</keyword>
<keyword evidence="6" id="KW-0812">Transmembrane</keyword>
<keyword evidence="6" id="KW-0472">Membrane</keyword>
<evidence type="ECO:0000256" key="1">
    <source>
        <dbReference type="ARBA" id="ARBA00004555"/>
    </source>
</evidence>
<dbReference type="Proteomes" id="UP001642540">
    <property type="component" value="Unassembled WGS sequence"/>
</dbReference>
<evidence type="ECO:0000256" key="2">
    <source>
        <dbReference type="ARBA" id="ARBA00006557"/>
    </source>
</evidence>
<dbReference type="EMBL" id="CAXLJM020000049">
    <property type="protein sequence ID" value="CAL8113301.1"/>
    <property type="molecule type" value="Genomic_DNA"/>
</dbReference>
<evidence type="ECO:0000256" key="3">
    <source>
        <dbReference type="ARBA" id="ARBA00023034"/>
    </source>
</evidence>
<keyword evidence="4" id="KW-1015">Disulfide bond</keyword>
<sequence length="475" mass="54264">MIRRQSLISALLALIVIVLLINIYTLIVFTIRGVNQDKYLPFATESKYLFYNDSIYSIRYKKSATGEINLLVPPDFTSKHVVSVALNILEEYHTLSRNEIKASAGYIHVVGRLSRVLSRAVTLVKQNLDPKAVWAKISQWPFNDLLRMTNMGELLTYANKAKILQAKNSKKGTQLKIEVLLEGDQLALFKPQWYPRDVKISGKAFSGKDRHFGEIASFYLNLILGYNVAPITAGRNVNLMTEIVPYASEQLKQTFYRESNGSLCFYGVCYYCKPEDVVCARENDVVEGSIVLMLDKKFKMFMSPWKRIYKDGKYAEWETDLNYCSKVLKDRSTSRRREIILDIVAIHVFDFLIGNGDRHHFEILRRNDPNANGHSRNFVLIDNGKSFGNPDEDFIDILTPLYQCCAIRHPLLAILKKFQGNLGRSLEVIGAVDPIQPILTPAHFRALDRRLNIVLATVQNCLKSPDRNVFGKVVW</sequence>
<reference evidence="8 9" key="1">
    <citation type="submission" date="2024-08" db="EMBL/GenBank/DDBJ databases">
        <authorList>
            <person name="Cucini C."/>
            <person name="Frati F."/>
        </authorList>
    </citation>
    <scope>NUCLEOTIDE SEQUENCE [LARGE SCALE GENOMIC DNA]</scope>
</reference>
<evidence type="ECO:0000313" key="8">
    <source>
        <dbReference type="EMBL" id="CAL8113301.1"/>
    </source>
</evidence>
<accession>A0ABP1QYV8</accession>
<organism evidence="8 9">
    <name type="scientific">Orchesella dallaii</name>
    <dbReference type="NCBI Taxonomy" id="48710"/>
    <lineage>
        <taxon>Eukaryota</taxon>
        <taxon>Metazoa</taxon>
        <taxon>Ecdysozoa</taxon>
        <taxon>Arthropoda</taxon>
        <taxon>Hexapoda</taxon>
        <taxon>Collembola</taxon>
        <taxon>Entomobryomorpha</taxon>
        <taxon>Entomobryoidea</taxon>
        <taxon>Orchesellidae</taxon>
        <taxon>Orchesellinae</taxon>
        <taxon>Orchesella</taxon>
    </lineage>
</organism>
<feature type="domain" description="FAM20 C-terminal" evidence="7">
    <location>
        <begin position="255"/>
        <end position="465"/>
    </location>
</feature>
<name>A0ABP1QYV8_9HEXA</name>
<evidence type="ECO:0000256" key="5">
    <source>
        <dbReference type="ARBA" id="ARBA00023180"/>
    </source>
</evidence>
<dbReference type="InterPro" id="IPR009581">
    <property type="entry name" value="FAM20_C"/>
</dbReference>
<comment type="subcellular location">
    <subcellularLocation>
        <location evidence="1">Golgi apparatus</location>
    </subcellularLocation>
</comment>
<evidence type="ECO:0000313" key="9">
    <source>
        <dbReference type="Proteomes" id="UP001642540"/>
    </source>
</evidence>
<evidence type="ECO:0000256" key="4">
    <source>
        <dbReference type="ARBA" id="ARBA00023157"/>
    </source>
</evidence>
<proteinExistence type="inferred from homology"/>
<dbReference type="PANTHER" id="PTHR12450">
    <property type="entry name" value="DENTIN MATRIX PROTEIN 4 PROTEIN FAM20"/>
    <property type="match status" value="1"/>
</dbReference>
<evidence type="ECO:0000259" key="7">
    <source>
        <dbReference type="Pfam" id="PF06702"/>
    </source>
</evidence>
<comment type="caution">
    <text evidence="8">The sequence shown here is derived from an EMBL/GenBank/DDBJ whole genome shotgun (WGS) entry which is preliminary data.</text>
</comment>
<protein>
    <recommendedName>
        <fullName evidence="7">FAM20 C-terminal domain-containing protein</fullName>
    </recommendedName>
</protein>
<keyword evidence="6" id="KW-1133">Transmembrane helix</keyword>